<reference evidence="4 5" key="1">
    <citation type="submission" date="2024-04" db="EMBL/GenBank/DDBJ databases">
        <authorList>
            <person name="Wu Y.S."/>
            <person name="Zhang L."/>
        </authorList>
    </citation>
    <scope>NUCLEOTIDE SEQUENCE [LARGE SCALE GENOMIC DNA]</scope>
    <source>
        <strain evidence="4 5">KG-01</strain>
    </source>
</reference>
<evidence type="ECO:0000313" key="5">
    <source>
        <dbReference type="Proteomes" id="UP001398420"/>
    </source>
</evidence>
<dbReference type="RefSeq" id="WP_068450654.1">
    <property type="nucleotide sequence ID" value="NZ_CP147847.1"/>
</dbReference>
<dbReference type="InterPro" id="IPR042007">
    <property type="entry name" value="Sortase_A"/>
</dbReference>
<gene>
    <name evidence="4" type="ORF">AAF454_13840</name>
</gene>
<evidence type="ECO:0000313" key="4">
    <source>
        <dbReference type="EMBL" id="MEL5989491.1"/>
    </source>
</evidence>
<keyword evidence="2" id="KW-0378">Hydrolase</keyword>
<sequence>MNRKLSLTIGIVLFVLGVALIFNKQIMGFIVSHMSNQAIEQFDEQKAQNADDVSFDFGNVENISLQDVLKAQMNQGDVHSIGALSVPDVSLQLPILYGISNTNLAIGAGTLKKDMKMGQGNYALAGHNMNNDKTLFSPLTKAKKGMLMYTTDYKRVYTYKITKIFITEATDVQVIENQAKKRLLTLVTCNYDGSKRLIVQGEYVNARDFDSNAGDAFTIKK</sequence>
<keyword evidence="3" id="KW-0788">Thiol protease</keyword>
<dbReference type="EMBL" id="JBCEWA010000013">
    <property type="protein sequence ID" value="MEL5989491.1"/>
    <property type="molecule type" value="Genomic_DNA"/>
</dbReference>
<dbReference type="NCBIfam" id="TIGR01076">
    <property type="entry name" value="sortase_fam"/>
    <property type="match status" value="1"/>
</dbReference>
<comment type="caution">
    <text evidence="4">The sequence shown here is derived from an EMBL/GenBank/DDBJ whole genome shotgun (WGS) entry which is preliminary data.</text>
</comment>
<dbReference type="Proteomes" id="UP001398420">
    <property type="component" value="Unassembled WGS sequence"/>
</dbReference>
<evidence type="ECO:0000256" key="1">
    <source>
        <dbReference type="ARBA" id="ARBA00022670"/>
    </source>
</evidence>
<accession>A0ABU9LP44</accession>
<evidence type="ECO:0000256" key="3">
    <source>
        <dbReference type="ARBA" id="ARBA00022807"/>
    </source>
</evidence>
<dbReference type="CDD" id="cd06165">
    <property type="entry name" value="Sortase_A"/>
    <property type="match status" value="1"/>
</dbReference>
<dbReference type="Gene3D" id="2.40.260.10">
    <property type="entry name" value="Sortase"/>
    <property type="match status" value="1"/>
</dbReference>
<dbReference type="SUPFAM" id="SSF63817">
    <property type="entry name" value="Sortase"/>
    <property type="match status" value="1"/>
</dbReference>
<dbReference type="InterPro" id="IPR023365">
    <property type="entry name" value="Sortase_dom-sf"/>
</dbReference>
<proteinExistence type="predicted"/>
<keyword evidence="5" id="KW-1185">Reference proteome</keyword>
<keyword evidence="1" id="KW-0645">Protease</keyword>
<protein>
    <submittedName>
        <fullName evidence="4">Class A sortase</fullName>
    </submittedName>
</protein>
<organism evidence="4 5">
    <name type="scientific">Kurthia gibsonii</name>
    <dbReference type="NCBI Taxonomy" id="33946"/>
    <lineage>
        <taxon>Bacteria</taxon>
        <taxon>Bacillati</taxon>
        <taxon>Bacillota</taxon>
        <taxon>Bacilli</taxon>
        <taxon>Bacillales</taxon>
        <taxon>Caryophanaceae</taxon>
        <taxon>Kurthia</taxon>
    </lineage>
</organism>
<dbReference type="Pfam" id="PF04203">
    <property type="entry name" value="Sortase"/>
    <property type="match status" value="1"/>
</dbReference>
<dbReference type="InterPro" id="IPR005754">
    <property type="entry name" value="Sortase"/>
</dbReference>
<evidence type="ECO:0000256" key="2">
    <source>
        <dbReference type="ARBA" id="ARBA00022801"/>
    </source>
</evidence>
<name>A0ABU9LP44_9BACL</name>